<evidence type="ECO:0000313" key="10">
    <source>
        <dbReference type="Proteomes" id="UP000244904"/>
    </source>
</evidence>
<keyword evidence="5" id="KW-0812">Transmembrane</keyword>
<dbReference type="GO" id="GO:1990281">
    <property type="term" value="C:efflux pump complex"/>
    <property type="evidence" value="ECO:0007669"/>
    <property type="project" value="TreeGrafter"/>
</dbReference>
<evidence type="ECO:0000256" key="8">
    <source>
        <dbReference type="SAM" id="SignalP"/>
    </source>
</evidence>
<keyword evidence="6" id="KW-0472">Membrane</keyword>
<protein>
    <submittedName>
        <fullName evidence="9">Outer membrane efflux protein BepC</fullName>
    </submittedName>
</protein>
<dbReference type="Pfam" id="PF02321">
    <property type="entry name" value="OEP"/>
    <property type="match status" value="2"/>
</dbReference>
<dbReference type="AlphaFoldDB" id="A0A2R8B0Y6"/>
<dbReference type="PANTHER" id="PTHR30026">
    <property type="entry name" value="OUTER MEMBRANE PROTEIN TOLC"/>
    <property type="match status" value="1"/>
</dbReference>
<dbReference type="GO" id="GO:0015288">
    <property type="term" value="F:porin activity"/>
    <property type="evidence" value="ECO:0007669"/>
    <property type="project" value="TreeGrafter"/>
</dbReference>
<dbReference type="PANTHER" id="PTHR30026:SF22">
    <property type="entry name" value="OUTER MEMBRANE EFFLUX PROTEIN"/>
    <property type="match status" value="1"/>
</dbReference>
<keyword evidence="7" id="KW-0998">Cell outer membrane</keyword>
<organism evidence="9 10">
    <name type="scientific">Pseudoprimorskyibacter insulae</name>
    <dbReference type="NCBI Taxonomy" id="1695997"/>
    <lineage>
        <taxon>Bacteria</taxon>
        <taxon>Pseudomonadati</taxon>
        <taxon>Pseudomonadota</taxon>
        <taxon>Alphaproteobacteria</taxon>
        <taxon>Rhodobacterales</taxon>
        <taxon>Paracoccaceae</taxon>
        <taxon>Pseudoprimorskyibacter</taxon>
    </lineage>
</organism>
<dbReference type="NCBIfam" id="TIGR01844">
    <property type="entry name" value="type_I_sec_TolC"/>
    <property type="match status" value="1"/>
</dbReference>
<proteinExistence type="inferred from homology"/>
<evidence type="ECO:0000256" key="7">
    <source>
        <dbReference type="ARBA" id="ARBA00023237"/>
    </source>
</evidence>
<dbReference type="InterPro" id="IPR003423">
    <property type="entry name" value="OMP_efflux"/>
</dbReference>
<evidence type="ECO:0000256" key="5">
    <source>
        <dbReference type="ARBA" id="ARBA00022692"/>
    </source>
</evidence>
<dbReference type="EMBL" id="OMOJ01000016">
    <property type="protein sequence ID" value="SPF81920.1"/>
    <property type="molecule type" value="Genomic_DNA"/>
</dbReference>
<keyword evidence="3" id="KW-0813">Transport</keyword>
<evidence type="ECO:0000256" key="1">
    <source>
        <dbReference type="ARBA" id="ARBA00004442"/>
    </source>
</evidence>
<evidence type="ECO:0000313" key="9">
    <source>
        <dbReference type="EMBL" id="SPF81920.1"/>
    </source>
</evidence>
<dbReference type="SUPFAM" id="SSF56954">
    <property type="entry name" value="Outer membrane efflux proteins (OEP)"/>
    <property type="match status" value="1"/>
</dbReference>
<keyword evidence="10" id="KW-1185">Reference proteome</keyword>
<keyword evidence="8" id="KW-0732">Signal</keyword>
<dbReference type="GO" id="GO:0009279">
    <property type="term" value="C:cell outer membrane"/>
    <property type="evidence" value="ECO:0007669"/>
    <property type="project" value="UniProtKB-SubCell"/>
</dbReference>
<evidence type="ECO:0000256" key="6">
    <source>
        <dbReference type="ARBA" id="ARBA00023136"/>
    </source>
</evidence>
<gene>
    <name evidence="9" type="primary">bepC</name>
    <name evidence="9" type="ORF">PRI8871_03746</name>
</gene>
<evidence type="ECO:0000256" key="2">
    <source>
        <dbReference type="ARBA" id="ARBA00007613"/>
    </source>
</evidence>
<feature type="chain" id="PRO_5015331643" evidence="8">
    <location>
        <begin position="29"/>
        <end position="472"/>
    </location>
</feature>
<comment type="similarity">
    <text evidence="2">Belongs to the outer membrane factor (OMF) (TC 1.B.17) family.</text>
</comment>
<reference evidence="10" key="1">
    <citation type="submission" date="2018-03" db="EMBL/GenBank/DDBJ databases">
        <authorList>
            <person name="Rodrigo-Torres L."/>
            <person name="Arahal R. D."/>
            <person name="Lucena T."/>
        </authorList>
    </citation>
    <scope>NUCLEOTIDE SEQUENCE [LARGE SCALE GENOMIC DNA]</scope>
    <source>
        <strain evidence="10">CECT 8871</strain>
    </source>
</reference>
<dbReference type="GO" id="GO:0015562">
    <property type="term" value="F:efflux transmembrane transporter activity"/>
    <property type="evidence" value="ECO:0007669"/>
    <property type="project" value="InterPro"/>
</dbReference>
<sequence>MVNTFRGRIGRIALAATMAAFAAAPVSAETLADALASAYKHSGLLEQNRALLRAADEDVASAIADLRPIISWSVEASRSFGTQRSSSTGGAVAGFANNTLTANLTAQLSIYDFGKGKLAVDAAKETVLSTREALIGVEQQVMANAVAAFMAVRSSSEQVALSQSNVRVITEELRAARDRFDVGDVTRTDVALTEAALASANANQALALGNYEVAREQYRATVGHYPKNLVAPTSLPRLPGSEESAKSTAVRQHPSMLRAQHDVAVADINVLRAQAAMKPDVTLEGGLRLQDTLGNNNFSNSATVTLKAAGPIYAGGKLSALYRQAIARRDAQRGNLHVVRHTVEQDVGNAFARLQVATASRDASERQIRAATVAFRGVREEATLGTRTTLDVLNAEQELLDARAGFISAAADEYEAAYNVLASIGQLTAASLKLNVPVYDPSEYYNLVKTAPTVRSEQGKQLDRVLKALGKE</sequence>
<evidence type="ECO:0000256" key="3">
    <source>
        <dbReference type="ARBA" id="ARBA00022448"/>
    </source>
</evidence>
<dbReference type="Gene3D" id="1.20.1600.10">
    <property type="entry name" value="Outer membrane efflux proteins (OEP)"/>
    <property type="match status" value="1"/>
</dbReference>
<name>A0A2R8B0Y6_9RHOB</name>
<accession>A0A2R8B0Y6</accession>
<comment type="subcellular location">
    <subcellularLocation>
        <location evidence="1">Cell outer membrane</location>
    </subcellularLocation>
</comment>
<dbReference type="InterPro" id="IPR051906">
    <property type="entry name" value="TolC-like"/>
</dbReference>
<feature type="signal peptide" evidence="8">
    <location>
        <begin position="1"/>
        <end position="28"/>
    </location>
</feature>
<dbReference type="RefSeq" id="WP_245897970.1">
    <property type="nucleotide sequence ID" value="NZ_OMOJ01000016.1"/>
</dbReference>
<keyword evidence="4" id="KW-1134">Transmembrane beta strand</keyword>
<dbReference type="Proteomes" id="UP000244904">
    <property type="component" value="Unassembled WGS sequence"/>
</dbReference>
<dbReference type="InterPro" id="IPR010130">
    <property type="entry name" value="T1SS_OMP_TolC"/>
</dbReference>
<evidence type="ECO:0000256" key="4">
    <source>
        <dbReference type="ARBA" id="ARBA00022452"/>
    </source>
</evidence>